<protein>
    <submittedName>
        <fullName evidence="2">Uncharacterized protein</fullName>
    </submittedName>
</protein>
<reference evidence="2" key="1">
    <citation type="submission" date="2021-08" db="EMBL/GenBank/DDBJ databases">
        <authorList>
            <person name="Misof B."/>
            <person name="Oliver O."/>
            <person name="Podsiadlowski L."/>
            <person name="Donath A."/>
            <person name="Peters R."/>
            <person name="Mayer C."/>
            <person name="Rust J."/>
            <person name="Gunkel S."/>
            <person name="Lesny P."/>
            <person name="Martin S."/>
            <person name="Oeyen J.P."/>
            <person name="Petersen M."/>
            <person name="Panagiotis P."/>
            <person name="Wilbrandt J."/>
            <person name="Tanja T."/>
        </authorList>
    </citation>
    <scope>NUCLEOTIDE SEQUENCE</scope>
    <source>
        <strain evidence="2">GBR_01_08_01A</strain>
        <tissue evidence="2">Thorax + abdomen</tissue>
    </source>
</reference>
<accession>A0AAD9RT15</accession>
<keyword evidence="1" id="KW-1133">Transmembrane helix</keyword>
<sequence length="90" mass="10808">MQYRNTKEHLNPTSVKGLEYISIFGITFIQKIYTMLFFLNWLQLQDMLHDVESQYEISIDTCIMFVKFCIFAAELALLCERRQHILKIRL</sequence>
<keyword evidence="1" id="KW-0472">Membrane</keyword>
<keyword evidence="1" id="KW-0812">Transmembrane</keyword>
<dbReference type="AlphaFoldDB" id="A0AAD9RT15"/>
<feature type="transmembrane region" description="Helical" evidence="1">
    <location>
        <begin position="20"/>
        <end position="42"/>
    </location>
</feature>
<name>A0AAD9RT15_9HYME</name>
<feature type="transmembrane region" description="Helical" evidence="1">
    <location>
        <begin position="57"/>
        <end position="79"/>
    </location>
</feature>
<evidence type="ECO:0000313" key="2">
    <source>
        <dbReference type="EMBL" id="KAK2585412.1"/>
    </source>
</evidence>
<keyword evidence="3" id="KW-1185">Reference proteome</keyword>
<evidence type="ECO:0000256" key="1">
    <source>
        <dbReference type="SAM" id="Phobius"/>
    </source>
</evidence>
<comment type="caution">
    <text evidence="2">The sequence shown here is derived from an EMBL/GenBank/DDBJ whole genome shotgun (WGS) entry which is preliminary data.</text>
</comment>
<evidence type="ECO:0000313" key="3">
    <source>
        <dbReference type="Proteomes" id="UP001258017"/>
    </source>
</evidence>
<gene>
    <name evidence="2" type="ORF">KPH14_010083</name>
</gene>
<reference evidence="2" key="2">
    <citation type="journal article" date="2023" name="Commun. Biol.">
        <title>Intrasexual cuticular hydrocarbon dimorphism in a wasp sheds light on hydrocarbon biosynthesis genes in Hymenoptera.</title>
        <authorList>
            <person name="Moris V.C."/>
            <person name="Podsiadlowski L."/>
            <person name="Martin S."/>
            <person name="Oeyen J.P."/>
            <person name="Donath A."/>
            <person name="Petersen M."/>
            <person name="Wilbrandt J."/>
            <person name="Misof B."/>
            <person name="Liedtke D."/>
            <person name="Thamm M."/>
            <person name="Scheiner R."/>
            <person name="Schmitt T."/>
            <person name="Niehuis O."/>
        </authorList>
    </citation>
    <scope>NUCLEOTIDE SEQUENCE</scope>
    <source>
        <strain evidence="2">GBR_01_08_01A</strain>
    </source>
</reference>
<organism evidence="2 3">
    <name type="scientific">Odynerus spinipes</name>
    <dbReference type="NCBI Taxonomy" id="1348599"/>
    <lineage>
        <taxon>Eukaryota</taxon>
        <taxon>Metazoa</taxon>
        <taxon>Ecdysozoa</taxon>
        <taxon>Arthropoda</taxon>
        <taxon>Hexapoda</taxon>
        <taxon>Insecta</taxon>
        <taxon>Pterygota</taxon>
        <taxon>Neoptera</taxon>
        <taxon>Endopterygota</taxon>
        <taxon>Hymenoptera</taxon>
        <taxon>Apocrita</taxon>
        <taxon>Aculeata</taxon>
        <taxon>Vespoidea</taxon>
        <taxon>Vespidae</taxon>
        <taxon>Eumeninae</taxon>
        <taxon>Odynerus</taxon>
    </lineage>
</organism>
<dbReference type="Proteomes" id="UP001258017">
    <property type="component" value="Unassembled WGS sequence"/>
</dbReference>
<dbReference type="EMBL" id="JAIFRP010000021">
    <property type="protein sequence ID" value="KAK2585412.1"/>
    <property type="molecule type" value="Genomic_DNA"/>
</dbReference>
<proteinExistence type="predicted"/>